<protein>
    <submittedName>
        <fullName evidence="2">Uncharacterized protein</fullName>
    </submittedName>
</protein>
<evidence type="ECO:0000313" key="2">
    <source>
        <dbReference type="EMBL" id="PIA43338.1"/>
    </source>
</evidence>
<name>A0A2G5DIH9_AQUCA</name>
<evidence type="ECO:0000313" key="3">
    <source>
        <dbReference type="Proteomes" id="UP000230069"/>
    </source>
</evidence>
<dbReference type="AlphaFoldDB" id="A0A2G5DIH9"/>
<dbReference type="InParanoid" id="A0A2G5DIH9"/>
<keyword evidence="3" id="KW-1185">Reference proteome</keyword>
<organism evidence="2 3">
    <name type="scientific">Aquilegia coerulea</name>
    <name type="common">Rocky mountain columbine</name>
    <dbReference type="NCBI Taxonomy" id="218851"/>
    <lineage>
        <taxon>Eukaryota</taxon>
        <taxon>Viridiplantae</taxon>
        <taxon>Streptophyta</taxon>
        <taxon>Embryophyta</taxon>
        <taxon>Tracheophyta</taxon>
        <taxon>Spermatophyta</taxon>
        <taxon>Magnoliopsida</taxon>
        <taxon>Ranunculales</taxon>
        <taxon>Ranunculaceae</taxon>
        <taxon>Thalictroideae</taxon>
        <taxon>Aquilegia</taxon>
    </lineage>
</organism>
<proteinExistence type="predicted"/>
<sequence length="109" mass="11998">MAATTIARKSSSSSTTYLRNLFKTIKNKPNPTSIPTSSSSSTPNLMFQNTRISPLHPRSSSTSRLRRDTLLMCSLLPFHTATASSRLISNLSSDINSFQGRFVNYVSPI</sequence>
<reference evidence="2 3" key="1">
    <citation type="submission" date="2017-09" db="EMBL/GenBank/DDBJ databases">
        <title>WGS assembly of Aquilegia coerulea Goldsmith.</title>
        <authorList>
            <person name="Hodges S."/>
            <person name="Kramer E."/>
            <person name="Nordborg M."/>
            <person name="Tomkins J."/>
            <person name="Borevitz J."/>
            <person name="Derieg N."/>
            <person name="Yan J."/>
            <person name="Mihaltcheva S."/>
            <person name="Hayes R.D."/>
            <person name="Rokhsar D."/>
        </authorList>
    </citation>
    <scope>NUCLEOTIDE SEQUENCE [LARGE SCALE GENOMIC DNA]</scope>
    <source>
        <strain evidence="3">cv. Goldsmith</strain>
    </source>
</reference>
<feature type="region of interest" description="Disordered" evidence="1">
    <location>
        <begin position="28"/>
        <end position="64"/>
    </location>
</feature>
<feature type="compositionally biased region" description="Low complexity" evidence="1">
    <location>
        <begin position="53"/>
        <end position="63"/>
    </location>
</feature>
<gene>
    <name evidence="2" type="ORF">AQUCO_01900008v1</name>
</gene>
<feature type="compositionally biased region" description="Low complexity" evidence="1">
    <location>
        <begin position="31"/>
        <end position="43"/>
    </location>
</feature>
<dbReference type="EMBL" id="KZ305036">
    <property type="protein sequence ID" value="PIA43338.1"/>
    <property type="molecule type" value="Genomic_DNA"/>
</dbReference>
<evidence type="ECO:0000256" key="1">
    <source>
        <dbReference type="SAM" id="MobiDB-lite"/>
    </source>
</evidence>
<accession>A0A2G5DIH9</accession>
<dbReference type="Proteomes" id="UP000230069">
    <property type="component" value="Unassembled WGS sequence"/>
</dbReference>
<dbReference type="OrthoDB" id="1928532at2759"/>